<accession>A0A1G2MM30</accession>
<feature type="transmembrane region" description="Helical" evidence="2">
    <location>
        <begin position="28"/>
        <end position="47"/>
    </location>
</feature>
<evidence type="ECO:0000256" key="1">
    <source>
        <dbReference type="SAM" id="Coils"/>
    </source>
</evidence>
<dbReference type="Proteomes" id="UP000177130">
    <property type="component" value="Unassembled WGS sequence"/>
</dbReference>
<sequence>MTPTPTPTPGRQNRVVAWWQSLPNTTKWIAWGIILVILVSWLGYVVYKKDTKPSSSVTASASATSVESAALAEANKRLAEMAKQQEVASNQLAALTVKLSELTNKVAVAATSQPPVTVSAPVSTVSTSAPPVSTNTAATQGTGVSVGGNAAVGNVIHLNNLDIEELRKIMREELTNTVRQLTNVAPVIMNAPNQIHFAPGSVGQNAIVNAEAGDRRYREANAVIQSPVQQVVYRKRSGWDQFERKLPYREDLIRKQIRLEGQLDLLPASNQRN</sequence>
<feature type="coiled-coil region" evidence="1">
    <location>
        <begin position="71"/>
        <end position="105"/>
    </location>
</feature>
<protein>
    <submittedName>
        <fullName evidence="3">Uncharacterized protein</fullName>
    </submittedName>
</protein>
<organism evidence="3 4">
    <name type="scientific">Candidatus Taylorbacteria bacterium RIFCSPHIGHO2_02_FULL_43_32b</name>
    <dbReference type="NCBI Taxonomy" id="1802306"/>
    <lineage>
        <taxon>Bacteria</taxon>
        <taxon>Candidatus Tayloriibacteriota</taxon>
    </lineage>
</organism>
<name>A0A1G2MM30_9BACT</name>
<evidence type="ECO:0000313" key="4">
    <source>
        <dbReference type="Proteomes" id="UP000177130"/>
    </source>
</evidence>
<evidence type="ECO:0000256" key="2">
    <source>
        <dbReference type="SAM" id="Phobius"/>
    </source>
</evidence>
<dbReference type="STRING" id="1802306.A3C72_03025"/>
<comment type="caution">
    <text evidence="3">The sequence shown here is derived from an EMBL/GenBank/DDBJ whole genome shotgun (WGS) entry which is preliminary data.</text>
</comment>
<keyword evidence="2" id="KW-1133">Transmembrane helix</keyword>
<dbReference type="EMBL" id="MHRK01000019">
    <property type="protein sequence ID" value="OHA24081.1"/>
    <property type="molecule type" value="Genomic_DNA"/>
</dbReference>
<keyword evidence="1" id="KW-0175">Coiled coil</keyword>
<dbReference type="AlphaFoldDB" id="A0A1G2MM30"/>
<gene>
    <name evidence="3" type="ORF">A3C72_03025</name>
</gene>
<keyword evidence="2" id="KW-0812">Transmembrane</keyword>
<proteinExistence type="predicted"/>
<reference evidence="3 4" key="1">
    <citation type="journal article" date="2016" name="Nat. Commun.">
        <title>Thousands of microbial genomes shed light on interconnected biogeochemical processes in an aquifer system.</title>
        <authorList>
            <person name="Anantharaman K."/>
            <person name="Brown C.T."/>
            <person name="Hug L.A."/>
            <person name="Sharon I."/>
            <person name="Castelle C.J."/>
            <person name="Probst A.J."/>
            <person name="Thomas B.C."/>
            <person name="Singh A."/>
            <person name="Wilkins M.J."/>
            <person name="Karaoz U."/>
            <person name="Brodie E.L."/>
            <person name="Williams K.H."/>
            <person name="Hubbard S.S."/>
            <person name="Banfield J.F."/>
        </authorList>
    </citation>
    <scope>NUCLEOTIDE SEQUENCE [LARGE SCALE GENOMIC DNA]</scope>
</reference>
<evidence type="ECO:0000313" key="3">
    <source>
        <dbReference type="EMBL" id="OHA24081.1"/>
    </source>
</evidence>
<keyword evidence="2" id="KW-0472">Membrane</keyword>